<proteinExistence type="predicted"/>
<organism evidence="1 2">
    <name type="scientific">Thermoproteus sp. AZ2</name>
    <dbReference type="NCBI Taxonomy" id="1609232"/>
    <lineage>
        <taxon>Archaea</taxon>
        <taxon>Thermoproteota</taxon>
        <taxon>Thermoprotei</taxon>
        <taxon>Thermoproteales</taxon>
        <taxon>Thermoproteaceae</taxon>
        <taxon>Thermoproteus</taxon>
    </lineage>
</organism>
<sequence>MASPPQRAGAARSLPSLIALIVLITIASRSVNYMVQSTTPLLAKELGFTATSIGLLSAAAAAAQLFASAYLNLVLSPAARRRAFIAASAAVPLLLVVFWASNATTIWAAVAASGLAFGIIMPNLINLPSLAPKYAERLLAIYSLSLSISLVLGPSYETWLLASASYRSVFLYFAPLAALLVALSTLAVFPPGKAVRSATDYASALRGDGFISSTLAITSYNVPFMALVNYLPIYAAEELSLTKQAAYSLFIPFFALSMLTRLLMSLKPIRNILRSFALSASITIAGMALLLAAKSYAEAAVAMAVLGIPHGSTFTLSTIMIARTTKAEERNAVNSLFSSYLVVLAAAVSPALGLLADLYGYRAMWAFALAASAASSTAFLIKYWSFRAFK</sequence>
<gene>
    <name evidence="1" type="ORF">TU35_000040</name>
</gene>
<dbReference type="Proteomes" id="UP000033636">
    <property type="component" value="Unassembled WGS sequence"/>
</dbReference>
<evidence type="ECO:0000313" key="2">
    <source>
        <dbReference type="Proteomes" id="UP000033636"/>
    </source>
</evidence>
<dbReference type="EMBL" id="JZWT02000001">
    <property type="protein sequence ID" value="MFB6489638.1"/>
    <property type="molecule type" value="Genomic_DNA"/>
</dbReference>
<accession>A0ACC6UXV8</accession>
<reference evidence="1" key="1">
    <citation type="submission" date="2024-07" db="EMBL/GenBank/DDBJ databases">
        <title>Metagenome and Metagenome-Assembled Genomes of Archaea from a hot spring from the geothermal field of Los Azufres, Mexico.</title>
        <authorList>
            <person name="Marin-Paredes R."/>
            <person name="Martinez-Romero E."/>
            <person name="Servin-Garciduenas L.E."/>
        </authorList>
    </citation>
    <scope>NUCLEOTIDE SEQUENCE</scope>
</reference>
<comment type="caution">
    <text evidence="1">The sequence shown here is derived from an EMBL/GenBank/DDBJ whole genome shotgun (WGS) entry which is preliminary data.</text>
</comment>
<protein>
    <submittedName>
        <fullName evidence="1">MFS transporter</fullName>
    </submittedName>
</protein>
<evidence type="ECO:0000313" key="1">
    <source>
        <dbReference type="EMBL" id="MFB6489638.1"/>
    </source>
</evidence>
<name>A0ACC6UXV8_9CREN</name>